<gene>
    <name evidence="3" type="ORF">EDS130_LOCUS15905</name>
    <name evidence="2" type="ORF">XAT740_LOCUS12626</name>
</gene>
<comment type="caution">
    <text evidence="2">The sequence shown here is derived from an EMBL/GenBank/DDBJ whole genome shotgun (WGS) entry which is preliminary data.</text>
</comment>
<accession>A0A814G0B6</accession>
<feature type="compositionally biased region" description="Low complexity" evidence="1">
    <location>
        <begin position="1"/>
        <end position="16"/>
    </location>
</feature>
<evidence type="ECO:0000313" key="4">
    <source>
        <dbReference type="Proteomes" id="UP000663828"/>
    </source>
</evidence>
<dbReference type="Proteomes" id="UP000663852">
    <property type="component" value="Unassembled WGS sequence"/>
</dbReference>
<reference evidence="2" key="1">
    <citation type="submission" date="2021-02" db="EMBL/GenBank/DDBJ databases">
        <authorList>
            <person name="Nowell W R."/>
        </authorList>
    </citation>
    <scope>NUCLEOTIDE SEQUENCE</scope>
</reference>
<dbReference type="OrthoDB" id="9970728at2759"/>
<dbReference type="AlphaFoldDB" id="A0A814G0B6"/>
<protein>
    <submittedName>
        <fullName evidence="2">Uncharacterized protein</fullName>
    </submittedName>
</protein>
<name>A0A814G0B6_ADIRI</name>
<proteinExistence type="predicted"/>
<evidence type="ECO:0000313" key="3">
    <source>
        <dbReference type="EMBL" id="CAF1021219.1"/>
    </source>
</evidence>
<sequence length="184" mass="20659">MTSSTSQTGNHTTTNTVDDEKFEETHSPDQYAIQVVNDGRVCEKLRHGAYGCALGNNSYSSGIHQIKVKIHFGNVFLGIRSRNIVPIPLHPQVPKYDDTPSTYGWWIKSGFRRCNGNSEASNLPGNAEDNSVFILTINCEEYRLAIVNEKSKVKDEMEVDRLHAPFPWCLFVELPRTLSCVSLV</sequence>
<feature type="region of interest" description="Disordered" evidence="1">
    <location>
        <begin position="1"/>
        <end position="29"/>
    </location>
</feature>
<dbReference type="Proteomes" id="UP000663828">
    <property type="component" value="Unassembled WGS sequence"/>
</dbReference>
<dbReference type="EMBL" id="CAJNOJ010000068">
    <property type="protein sequence ID" value="CAF1021219.1"/>
    <property type="molecule type" value="Genomic_DNA"/>
</dbReference>
<organism evidence="2 4">
    <name type="scientific">Adineta ricciae</name>
    <name type="common">Rotifer</name>
    <dbReference type="NCBI Taxonomy" id="249248"/>
    <lineage>
        <taxon>Eukaryota</taxon>
        <taxon>Metazoa</taxon>
        <taxon>Spiralia</taxon>
        <taxon>Gnathifera</taxon>
        <taxon>Rotifera</taxon>
        <taxon>Eurotatoria</taxon>
        <taxon>Bdelloidea</taxon>
        <taxon>Adinetida</taxon>
        <taxon>Adinetidae</taxon>
        <taxon>Adineta</taxon>
    </lineage>
</organism>
<dbReference type="Gene3D" id="2.60.120.920">
    <property type="match status" value="1"/>
</dbReference>
<keyword evidence="4" id="KW-1185">Reference proteome</keyword>
<evidence type="ECO:0000313" key="2">
    <source>
        <dbReference type="EMBL" id="CAF0989655.1"/>
    </source>
</evidence>
<dbReference type="InterPro" id="IPR043136">
    <property type="entry name" value="B30.2/SPRY_sf"/>
</dbReference>
<evidence type="ECO:0000256" key="1">
    <source>
        <dbReference type="SAM" id="MobiDB-lite"/>
    </source>
</evidence>
<dbReference type="EMBL" id="CAJNOR010000716">
    <property type="protein sequence ID" value="CAF0989655.1"/>
    <property type="molecule type" value="Genomic_DNA"/>
</dbReference>